<dbReference type="InterPro" id="IPR010627">
    <property type="entry name" value="Prepilin_pept_A24_N"/>
</dbReference>
<dbReference type="InterPro" id="IPR000045">
    <property type="entry name" value="Prepilin_IV_endopep_pep"/>
</dbReference>
<keyword evidence="3" id="KW-1003">Cell membrane</keyword>
<keyword evidence="10" id="KW-0808">Transferase</keyword>
<dbReference type="GO" id="GO:0004190">
    <property type="term" value="F:aspartic-type endopeptidase activity"/>
    <property type="evidence" value="ECO:0007669"/>
    <property type="project" value="InterPro"/>
</dbReference>
<feature type="transmembrane region" description="Helical" evidence="7">
    <location>
        <begin position="83"/>
        <end position="102"/>
    </location>
</feature>
<dbReference type="GO" id="GO:0006465">
    <property type="term" value="P:signal peptide processing"/>
    <property type="evidence" value="ECO:0007669"/>
    <property type="project" value="TreeGrafter"/>
</dbReference>
<organism evidence="10 11">
    <name type="scientific">Prosthecobacter debontii</name>
    <dbReference type="NCBI Taxonomy" id="48467"/>
    <lineage>
        <taxon>Bacteria</taxon>
        <taxon>Pseudomonadati</taxon>
        <taxon>Verrucomicrobiota</taxon>
        <taxon>Verrucomicrobiia</taxon>
        <taxon>Verrucomicrobiales</taxon>
        <taxon>Verrucomicrobiaceae</taxon>
        <taxon>Prosthecobacter</taxon>
    </lineage>
</organism>
<keyword evidence="4 7" id="KW-0812">Transmembrane</keyword>
<dbReference type="EMBL" id="FUYE01000005">
    <property type="protein sequence ID" value="SKA92964.1"/>
    <property type="molecule type" value="Genomic_DNA"/>
</dbReference>
<evidence type="ECO:0000256" key="4">
    <source>
        <dbReference type="ARBA" id="ARBA00022692"/>
    </source>
</evidence>
<keyword evidence="5 7" id="KW-1133">Transmembrane helix</keyword>
<evidence type="ECO:0000256" key="3">
    <source>
        <dbReference type="ARBA" id="ARBA00022475"/>
    </source>
</evidence>
<feature type="domain" description="Prepilin peptidase A24 N-terminal" evidence="9">
    <location>
        <begin position="18"/>
        <end position="101"/>
    </location>
</feature>
<feature type="transmembrane region" description="Helical" evidence="7">
    <location>
        <begin position="6"/>
        <end position="30"/>
    </location>
</feature>
<name>A0A1T4XTX2_9BACT</name>
<sequence length="387" mass="43284">MTRYQILNALLHFLFFFVGAGIGSFLNVVIYRLPRDLSVNEPRRSFCPSCKYQIPWYHNIPIVSWLLLRGRCANCGVSISPRYLGVELFTGLVFYAVLWCFGGDWAEIVIWGPKVVCLWVFMSLLIAGTFIDIEHYLLPAEITRNGTIAGILASLWVPAFQDQDVWWRGGLMAIASAAVGFGGLRIVVELGKLAFGRKRLKFAQAEAWSVTQPDENEPPIVTVGEDKIEWVDLFGMQRPTDRLVVTCPVLRVNDQTFSDIIAELYVETLKIKDSTGKEETFDLEKVTLLEGKATEVMIPREAMGLGDVHFMMMIGAFVGWKAVLFTIFAASILGTLISTLTRVTGRAEWGSKLPFGPYLAAGAGLWVFYGPQVVDWYMNKVTGGHDF</sequence>
<feature type="domain" description="Prepilin type IV endopeptidase peptidase" evidence="8">
    <location>
        <begin position="297"/>
        <end position="337"/>
    </location>
</feature>
<evidence type="ECO:0000313" key="10">
    <source>
        <dbReference type="EMBL" id="SKA92964.1"/>
    </source>
</evidence>
<accession>A0A1T4XTX2</accession>
<reference evidence="11" key="1">
    <citation type="submission" date="2017-02" db="EMBL/GenBank/DDBJ databases">
        <authorList>
            <person name="Varghese N."/>
            <person name="Submissions S."/>
        </authorList>
    </citation>
    <scope>NUCLEOTIDE SEQUENCE [LARGE SCALE GENOMIC DNA]</scope>
    <source>
        <strain evidence="11">ATCC 700200</strain>
    </source>
</reference>
<dbReference type="Pfam" id="PF06750">
    <property type="entry name" value="A24_N_bact"/>
    <property type="match status" value="1"/>
</dbReference>
<proteinExistence type="inferred from homology"/>
<evidence type="ECO:0000313" key="11">
    <source>
        <dbReference type="Proteomes" id="UP000190774"/>
    </source>
</evidence>
<evidence type="ECO:0000259" key="8">
    <source>
        <dbReference type="Pfam" id="PF01478"/>
    </source>
</evidence>
<dbReference type="STRING" id="48467.SAMN02745166_02014"/>
<dbReference type="PANTHER" id="PTHR30487">
    <property type="entry name" value="TYPE 4 PREPILIN-LIKE PROTEINS LEADER PEPTIDE-PROCESSING ENZYME"/>
    <property type="match status" value="1"/>
</dbReference>
<evidence type="ECO:0000256" key="1">
    <source>
        <dbReference type="ARBA" id="ARBA00004651"/>
    </source>
</evidence>
<keyword evidence="6 7" id="KW-0472">Membrane</keyword>
<dbReference type="InterPro" id="IPR050882">
    <property type="entry name" value="Prepilin_peptidase/N-MTase"/>
</dbReference>
<feature type="transmembrane region" description="Helical" evidence="7">
    <location>
        <begin position="165"/>
        <end position="188"/>
    </location>
</feature>
<dbReference type="GO" id="GO:0008168">
    <property type="term" value="F:methyltransferase activity"/>
    <property type="evidence" value="ECO:0007669"/>
    <property type="project" value="UniProtKB-KW"/>
</dbReference>
<dbReference type="Pfam" id="PF01478">
    <property type="entry name" value="Peptidase_A24"/>
    <property type="match status" value="1"/>
</dbReference>
<dbReference type="GO" id="GO:0005886">
    <property type="term" value="C:plasma membrane"/>
    <property type="evidence" value="ECO:0007669"/>
    <property type="project" value="UniProtKB-SubCell"/>
</dbReference>
<gene>
    <name evidence="10" type="ORF">SAMN02745166_02014</name>
</gene>
<evidence type="ECO:0000256" key="2">
    <source>
        <dbReference type="ARBA" id="ARBA00005801"/>
    </source>
</evidence>
<dbReference type="OrthoDB" id="9789291at2"/>
<feature type="transmembrane region" description="Helical" evidence="7">
    <location>
        <begin position="108"/>
        <end position="130"/>
    </location>
</feature>
<evidence type="ECO:0000256" key="5">
    <source>
        <dbReference type="ARBA" id="ARBA00022989"/>
    </source>
</evidence>
<dbReference type="RefSeq" id="WP_078813314.1">
    <property type="nucleotide sequence ID" value="NZ_FUYE01000005.1"/>
</dbReference>
<comment type="similarity">
    <text evidence="2">Belongs to the peptidase A24 family.</text>
</comment>
<protein>
    <submittedName>
        <fullName evidence="10">Leader peptidase (Prepilin peptidase) / N-methyltransferase</fullName>
    </submittedName>
</protein>
<evidence type="ECO:0000259" key="9">
    <source>
        <dbReference type="Pfam" id="PF06750"/>
    </source>
</evidence>
<evidence type="ECO:0000256" key="7">
    <source>
        <dbReference type="SAM" id="Phobius"/>
    </source>
</evidence>
<evidence type="ECO:0000256" key="6">
    <source>
        <dbReference type="ARBA" id="ARBA00023136"/>
    </source>
</evidence>
<dbReference type="Proteomes" id="UP000190774">
    <property type="component" value="Unassembled WGS sequence"/>
</dbReference>
<feature type="transmembrane region" description="Helical" evidence="7">
    <location>
        <begin position="310"/>
        <end position="337"/>
    </location>
</feature>
<keyword evidence="10" id="KW-0489">Methyltransferase</keyword>
<keyword evidence="11" id="KW-1185">Reference proteome</keyword>
<comment type="subcellular location">
    <subcellularLocation>
        <location evidence="1">Cell membrane</location>
        <topology evidence="1">Multi-pass membrane protein</topology>
    </subcellularLocation>
</comment>
<dbReference type="AlphaFoldDB" id="A0A1T4XTX2"/>
<dbReference type="PANTHER" id="PTHR30487:SF0">
    <property type="entry name" value="PREPILIN LEADER PEPTIDASE_N-METHYLTRANSFERASE-RELATED"/>
    <property type="match status" value="1"/>
</dbReference>
<dbReference type="GO" id="GO:0032259">
    <property type="term" value="P:methylation"/>
    <property type="evidence" value="ECO:0007669"/>
    <property type="project" value="UniProtKB-KW"/>
</dbReference>
<feature type="transmembrane region" description="Helical" evidence="7">
    <location>
        <begin position="357"/>
        <end position="378"/>
    </location>
</feature>